<protein>
    <submittedName>
        <fullName evidence="7">Nitrate ABC transporter substrate-binding protein</fullName>
    </submittedName>
</protein>
<dbReference type="PROSITE" id="PS51257">
    <property type="entry name" value="PROKAR_LIPOPROTEIN"/>
    <property type="match status" value="1"/>
</dbReference>
<feature type="region of interest" description="Disordered" evidence="4">
    <location>
        <begin position="38"/>
        <end position="58"/>
    </location>
</feature>
<keyword evidence="8" id="KW-1185">Reference proteome</keyword>
<evidence type="ECO:0000256" key="1">
    <source>
        <dbReference type="ARBA" id="ARBA00004418"/>
    </source>
</evidence>
<evidence type="ECO:0000256" key="3">
    <source>
        <dbReference type="ARBA" id="ARBA00022729"/>
    </source>
</evidence>
<dbReference type="PANTHER" id="PTHR30024:SF47">
    <property type="entry name" value="TAURINE-BINDING PERIPLASMIC PROTEIN"/>
    <property type="match status" value="1"/>
</dbReference>
<name>A0A6B8RKS3_9BACL</name>
<evidence type="ECO:0000313" key="7">
    <source>
        <dbReference type="EMBL" id="QGQ96354.1"/>
    </source>
</evidence>
<feature type="signal peptide" evidence="5">
    <location>
        <begin position="1"/>
        <end position="33"/>
    </location>
</feature>
<evidence type="ECO:0000259" key="6">
    <source>
        <dbReference type="Pfam" id="PF09084"/>
    </source>
</evidence>
<dbReference type="RefSeq" id="WP_155701390.1">
    <property type="nucleotide sequence ID" value="NZ_CP034235.1"/>
</dbReference>
<dbReference type="InterPro" id="IPR015168">
    <property type="entry name" value="SsuA/THI5"/>
</dbReference>
<accession>A0A6B8RKS3</accession>
<dbReference type="Proteomes" id="UP000426246">
    <property type="component" value="Chromosome"/>
</dbReference>
<evidence type="ECO:0000256" key="2">
    <source>
        <dbReference type="ARBA" id="ARBA00010742"/>
    </source>
</evidence>
<dbReference type="Gene3D" id="3.40.190.10">
    <property type="entry name" value="Periplasmic binding protein-like II"/>
    <property type="match status" value="2"/>
</dbReference>
<dbReference type="Pfam" id="PF09084">
    <property type="entry name" value="NMT1"/>
    <property type="match status" value="1"/>
</dbReference>
<evidence type="ECO:0000313" key="8">
    <source>
        <dbReference type="Proteomes" id="UP000426246"/>
    </source>
</evidence>
<keyword evidence="3 5" id="KW-0732">Signal</keyword>
<dbReference type="GO" id="GO:0042597">
    <property type="term" value="C:periplasmic space"/>
    <property type="evidence" value="ECO:0007669"/>
    <property type="project" value="UniProtKB-SubCell"/>
</dbReference>
<dbReference type="OrthoDB" id="286202at2"/>
<feature type="chain" id="PRO_5038493658" evidence="5">
    <location>
        <begin position="34"/>
        <end position="354"/>
    </location>
</feature>
<comment type="similarity">
    <text evidence="2">Belongs to the bacterial solute-binding protein SsuA/TauA family.</text>
</comment>
<dbReference type="PANTHER" id="PTHR30024">
    <property type="entry name" value="ALIPHATIC SULFONATES-BINDING PROTEIN-RELATED"/>
    <property type="match status" value="1"/>
</dbReference>
<feature type="domain" description="SsuA/THI5-like" evidence="6">
    <location>
        <begin position="114"/>
        <end position="250"/>
    </location>
</feature>
<sequence length="354" mass="37684">MKHVQAKKGVSRFKILSLSIGLVALLLIQACGNKDTTDTADSADSAAPAASAATQDSAAPAKTDIPKALHIGYIGASSVNLPSLAEGWGFKSGIISDELKKQGITEITFTGFPNGPDLTESLISGRLDVGLLGDTPAILARSNGAKTRLIAQQVVVLDAYIIGKKGGVKTIAELKGKKVATQKGSYMHRYAAGLLKEQNVDVKLIHLLAPDAEAALVKGDIEATTVASANAVKLIAQGYPVLDHEADHANLVGTSTTVVTEDYLSKFPGFPKLWNDLRKQSLADLKTKEDDYYKFATSLGKLPEETVRQASPISSIAEEPFSDAGIQLLEGTKKFLIEEKLAENDFDLNAWILK</sequence>
<gene>
    <name evidence="7" type="ORF">EHS13_16425</name>
</gene>
<reference evidence="8" key="1">
    <citation type="submission" date="2018-11" db="EMBL/GenBank/DDBJ databases">
        <title>Complete genome sequence of Paenibacillus sp. ML311-T8.</title>
        <authorList>
            <person name="Nam Y.-D."/>
            <person name="Kang J."/>
            <person name="Chung W.-H."/>
            <person name="Park Y.S."/>
        </authorList>
    </citation>
    <scope>NUCLEOTIDE SEQUENCE [LARGE SCALE GENOMIC DNA]</scope>
    <source>
        <strain evidence="8">ML311-T8</strain>
    </source>
</reference>
<feature type="compositionally biased region" description="Low complexity" evidence="4">
    <location>
        <begin position="39"/>
        <end position="58"/>
    </location>
</feature>
<dbReference type="AlphaFoldDB" id="A0A6B8RKS3"/>
<comment type="subcellular location">
    <subcellularLocation>
        <location evidence="1">Periplasm</location>
    </subcellularLocation>
</comment>
<proteinExistence type="inferred from homology"/>
<dbReference type="KEGG" id="ppsc:EHS13_16425"/>
<organism evidence="7 8">
    <name type="scientific">Paenibacillus psychroresistens</name>
    <dbReference type="NCBI Taxonomy" id="1778678"/>
    <lineage>
        <taxon>Bacteria</taxon>
        <taxon>Bacillati</taxon>
        <taxon>Bacillota</taxon>
        <taxon>Bacilli</taxon>
        <taxon>Bacillales</taxon>
        <taxon>Paenibacillaceae</taxon>
        <taxon>Paenibacillus</taxon>
    </lineage>
</organism>
<dbReference type="SUPFAM" id="SSF53850">
    <property type="entry name" value="Periplasmic binding protein-like II"/>
    <property type="match status" value="1"/>
</dbReference>
<evidence type="ECO:0000256" key="4">
    <source>
        <dbReference type="SAM" id="MobiDB-lite"/>
    </source>
</evidence>
<dbReference type="EMBL" id="CP034235">
    <property type="protein sequence ID" value="QGQ96354.1"/>
    <property type="molecule type" value="Genomic_DNA"/>
</dbReference>
<evidence type="ECO:0000256" key="5">
    <source>
        <dbReference type="SAM" id="SignalP"/>
    </source>
</evidence>